<evidence type="ECO:0000256" key="2">
    <source>
        <dbReference type="SAM" id="MobiDB-lite"/>
    </source>
</evidence>
<dbReference type="PANTHER" id="PTHR31353:SF11">
    <property type="entry name" value="PROTEIN FAM98B"/>
    <property type="match status" value="1"/>
</dbReference>
<name>A0AA47M755_MERPO</name>
<dbReference type="Proteomes" id="UP001174136">
    <property type="component" value="Unassembled WGS sequence"/>
</dbReference>
<protein>
    <submittedName>
        <fullName evidence="3">Protein FAM98B</fullName>
    </submittedName>
</protein>
<feature type="region of interest" description="Disordered" evidence="2">
    <location>
        <begin position="325"/>
        <end position="398"/>
    </location>
</feature>
<feature type="compositionally biased region" description="Gly residues" evidence="2">
    <location>
        <begin position="351"/>
        <end position="391"/>
    </location>
</feature>
<organism evidence="3 4">
    <name type="scientific">Merluccius polli</name>
    <name type="common">Benguela hake</name>
    <name type="synonym">Merluccius cadenati</name>
    <dbReference type="NCBI Taxonomy" id="89951"/>
    <lineage>
        <taxon>Eukaryota</taxon>
        <taxon>Metazoa</taxon>
        <taxon>Chordata</taxon>
        <taxon>Craniata</taxon>
        <taxon>Vertebrata</taxon>
        <taxon>Euteleostomi</taxon>
        <taxon>Actinopterygii</taxon>
        <taxon>Neopterygii</taxon>
        <taxon>Teleostei</taxon>
        <taxon>Neoteleostei</taxon>
        <taxon>Acanthomorphata</taxon>
        <taxon>Zeiogadaria</taxon>
        <taxon>Gadariae</taxon>
        <taxon>Gadiformes</taxon>
        <taxon>Gadoidei</taxon>
        <taxon>Merlucciidae</taxon>
        <taxon>Merluccius</taxon>
    </lineage>
</organism>
<evidence type="ECO:0000313" key="3">
    <source>
        <dbReference type="EMBL" id="KAK0134908.1"/>
    </source>
</evidence>
<comment type="caution">
    <text evidence="3">The sequence shown here is derived from an EMBL/GenBank/DDBJ whole genome shotgun (WGS) entry which is preliminary data.</text>
</comment>
<accession>A0AA47M755</accession>
<sequence length="398" mass="42885">MEPSASRTPRVKVMISCLRWRWERRRGPGGAGQAARARYGGPLLEEKALAGGVEGGLASPQYVDLCVWLASGLKAVCDLEESISSGPGDIDGLQLEMSGLLKELHCPYEALLAGILKGRLQSKKHNLQLLLFLSSELQAAQLGRSRAESEKDGGEAVFLQDLQDICQTLALPAPRGRHADEVFSQVEEQINKVLKKLPSGHIGEPVLTKTLSHDQWEKLNGVNAALTSEYECRRRMLIKRLDVTVQSFGWSERAKASLMHFHLVKVDSMARAYQPRRHALAPQPSVGVAELLAAREDICNVVKTSSGSSREHTACAVNKVLMGRVPDRGGRPSEIDAPPPEMPPWQKRQEGGGGWGGRGGGGGGGGGWRGGGGGGNWRGGGGGWNQGGYQGKRGRYQH</sequence>
<comment type="similarity">
    <text evidence="1">Belongs to the FAM98 family.</text>
</comment>
<evidence type="ECO:0000313" key="4">
    <source>
        <dbReference type="Proteomes" id="UP001174136"/>
    </source>
</evidence>
<feature type="compositionally biased region" description="Basic and acidic residues" evidence="2">
    <location>
        <begin position="325"/>
        <end position="334"/>
    </location>
</feature>
<proteinExistence type="inferred from homology"/>
<dbReference type="Pfam" id="PF10239">
    <property type="entry name" value="DUF2465"/>
    <property type="match status" value="1"/>
</dbReference>
<gene>
    <name evidence="3" type="primary">Fam98b</name>
    <name evidence="3" type="ORF">N1851_029377</name>
</gene>
<dbReference type="GO" id="GO:0072669">
    <property type="term" value="C:tRNA-splicing ligase complex"/>
    <property type="evidence" value="ECO:0007669"/>
    <property type="project" value="TreeGrafter"/>
</dbReference>
<dbReference type="PANTHER" id="PTHR31353">
    <property type="entry name" value="FAM98"/>
    <property type="match status" value="1"/>
</dbReference>
<evidence type="ECO:0000256" key="1">
    <source>
        <dbReference type="ARBA" id="ARBA00007218"/>
    </source>
</evidence>
<dbReference type="EMBL" id="JAOPHQ010005530">
    <property type="protein sequence ID" value="KAK0134908.1"/>
    <property type="molecule type" value="Genomic_DNA"/>
</dbReference>
<dbReference type="InterPro" id="IPR018797">
    <property type="entry name" value="FAM98"/>
</dbReference>
<reference evidence="3" key="1">
    <citation type="journal article" date="2023" name="Front. Mar. Sci.">
        <title>A new Merluccius polli reference genome to investigate the effects of global change in West African waters.</title>
        <authorList>
            <person name="Mateo J.L."/>
            <person name="Blanco-Fernandez C."/>
            <person name="Garcia-Vazquez E."/>
            <person name="Machado-Schiaffino G."/>
        </authorList>
    </citation>
    <scope>NUCLEOTIDE SEQUENCE</scope>
    <source>
        <strain evidence="3">C29</strain>
        <tissue evidence="3">Fin</tissue>
    </source>
</reference>
<keyword evidence="4" id="KW-1185">Reference proteome</keyword>
<dbReference type="AlphaFoldDB" id="A0AA47M755"/>